<name>A0AAP0RKZ7_LIQFO</name>
<evidence type="ECO:0000256" key="1">
    <source>
        <dbReference type="SAM" id="MobiDB-lite"/>
    </source>
</evidence>
<dbReference type="EMBL" id="JBBPBK010000008">
    <property type="protein sequence ID" value="KAK9279348.1"/>
    <property type="molecule type" value="Genomic_DNA"/>
</dbReference>
<proteinExistence type="predicted"/>
<protein>
    <submittedName>
        <fullName evidence="2">Uncharacterized protein</fullName>
    </submittedName>
</protein>
<reference evidence="2 3" key="1">
    <citation type="journal article" date="2024" name="Plant J.">
        <title>Genome sequences and population genomics reveal climatic adaptation and genomic divergence between two closely related sweetgum species.</title>
        <authorList>
            <person name="Xu W.Q."/>
            <person name="Ren C.Q."/>
            <person name="Zhang X.Y."/>
            <person name="Comes H.P."/>
            <person name="Liu X.H."/>
            <person name="Li Y.G."/>
            <person name="Kettle C.J."/>
            <person name="Jalonen R."/>
            <person name="Gaisberger H."/>
            <person name="Ma Y.Z."/>
            <person name="Qiu Y.X."/>
        </authorList>
    </citation>
    <scope>NUCLEOTIDE SEQUENCE [LARGE SCALE GENOMIC DNA]</scope>
    <source>
        <strain evidence="2">Hangzhou</strain>
    </source>
</reference>
<dbReference type="Proteomes" id="UP001415857">
    <property type="component" value="Unassembled WGS sequence"/>
</dbReference>
<gene>
    <name evidence="2" type="ORF">L1049_013027</name>
</gene>
<accession>A0AAP0RKZ7</accession>
<dbReference type="AlphaFoldDB" id="A0AAP0RKZ7"/>
<feature type="compositionally biased region" description="Polar residues" evidence="1">
    <location>
        <begin position="59"/>
        <end position="71"/>
    </location>
</feature>
<comment type="caution">
    <text evidence="2">The sequence shown here is derived from an EMBL/GenBank/DDBJ whole genome shotgun (WGS) entry which is preliminary data.</text>
</comment>
<keyword evidence="3" id="KW-1185">Reference proteome</keyword>
<feature type="region of interest" description="Disordered" evidence="1">
    <location>
        <begin position="36"/>
        <end position="101"/>
    </location>
</feature>
<feature type="compositionally biased region" description="Low complexity" evidence="1">
    <location>
        <begin position="42"/>
        <end position="58"/>
    </location>
</feature>
<evidence type="ECO:0000313" key="3">
    <source>
        <dbReference type="Proteomes" id="UP001415857"/>
    </source>
</evidence>
<sequence>MGRKLCTVEEDVYMMKFYGGEVYNTARVMSQAFETWHSRGRAPSAHAAPPAPATNARPYQTTFTPVFSKANQPPPPRKSNSTWDENNVPSSAPKDFVELDE</sequence>
<organism evidence="2 3">
    <name type="scientific">Liquidambar formosana</name>
    <name type="common">Formosan gum</name>
    <dbReference type="NCBI Taxonomy" id="63359"/>
    <lineage>
        <taxon>Eukaryota</taxon>
        <taxon>Viridiplantae</taxon>
        <taxon>Streptophyta</taxon>
        <taxon>Embryophyta</taxon>
        <taxon>Tracheophyta</taxon>
        <taxon>Spermatophyta</taxon>
        <taxon>Magnoliopsida</taxon>
        <taxon>eudicotyledons</taxon>
        <taxon>Gunneridae</taxon>
        <taxon>Pentapetalae</taxon>
        <taxon>Saxifragales</taxon>
        <taxon>Altingiaceae</taxon>
        <taxon>Liquidambar</taxon>
    </lineage>
</organism>
<feature type="compositionally biased region" description="Polar residues" evidence="1">
    <location>
        <begin position="78"/>
        <end position="90"/>
    </location>
</feature>
<evidence type="ECO:0000313" key="2">
    <source>
        <dbReference type="EMBL" id="KAK9279348.1"/>
    </source>
</evidence>